<keyword evidence="6" id="KW-0997">Cell inner membrane</keyword>
<comment type="subunit">
    <text evidence="6">Homoheptamer.</text>
</comment>
<name>A0A7Y0AX95_9HYPH</name>
<protein>
    <recommendedName>
        <fullName evidence="6">Small-conductance mechanosensitive channel</fullName>
    </recommendedName>
</protein>
<reference evidence="8 9" key="1">
    <citation type="submission" date="2020-04" db="EMBL/GenBank/DDBJ databases">
        <title>Rhizobium sp. S-51 isolated from soil.</title>
        <authorList>
            <person name="Dahal R.H."/>
        </authorList>
    </citation>
    <scope>NUCLEOTIDE SEQUENCE [LARGE SCALE GENOMIC DNA]</scope>
    <source>
        <strain evidence="8 9">S-51</strain>
    </source>
</reference>
<organism evidence="8 9">
    <name type="scientific">Rhizobium terricola</name>
    <dbReference type="NCBI Taxonomy" id="2728849"/>
    <lineage>
        <taxon>Bacteria</taxon>
        <taxon>Pseudomonadati</taxon>
        <taxon>Pseudomonadota</taxon>
        <taxon>Alphaproteobacteria</taxon>
        <taxon>Hyphomicrobiales</taxon>
        <taxon>Rhizobiaceae</taxon>
        <taxon>Rhizobium/Agrobacterium group</taxon>
        <taxon>Rhizobium</taxon>
    </lineage>
</organism>
<dbReference type="RefSeq" id="WP_169591762.1">
    <property type="nucleotide sequence ID" value="NZ_JABBGK010000002.1"/>
</dbReference>
<dbReference type="InterPro" id="IPR045275">
    <property type="entry name" value="MscS_archaea/bacteria_type"/>
</dbReference>
<feature type="domain" description="Mechanosensitive ion channel MscS" evidence="7">
    <location>
        <begin position="116"/>
        <end position="178"/>
    </location>
</feature>
<evidence type="ECO:0000256" key="2">
    <source>
        <dbReference type="ARBA" id="ARBA00008017"/>
    </source>
</evidence>
<dbReference type="Proteomes" id="UP000541470">
    <property type="component" value="Unassembled WGS sequence"/>
</dbReference>
<dbReference type="SUPFAM" id="SSF82861">
    <property type="entry name" value="Mechanosensitive channel protein MscS (YggB), transmembrane region"/>
    <property type="match status" value="1"/>
</dbReference>
<keyword evidence="6" id="KW-0407">Ion channel</keyword>
<comment type="function">
    <text evidence="6">Mechanosensitive channel that participates in the regulation of osmotic pressure changes within the cell, opening in response to stretch forces in the membrane lipid bilayer, without the need for other proteins. Contributes to normal resistance to hypoosmotic shock. Forms an ion channel of 1.0 nanosiemens conductance with a slight preference for anions.</text>
</comment>
<dbReference type="EMBL" id="JABBGK010000002">
    <property type="protein sequence ID" value="NML75173.1"/>
    <property type="molecule type" value="Genomic_DNA"/>
</dbReference>
<feature type="transmembrane region" description="Helical" evidence="6">
    <location>
        <begin position="70"/>
        <end position="90"/>
    </location>
</feature>
<keyword evidence="9" id="KW-1185">Reference proteome</keyword>
<dbReference type="Gene3D" id="2.30.30.60">
    <property type="match status" value="1"/>
</dbReference>
<dbReference type="PANTHER" id="PTHR30221">
    <property type="entry name" value="SMALL-CONDUCTANCE MECHANOSENSITIVE CHANNEL"/>
    <property type="match status" value="1"/>
</dbReference>
<comment type="caution">
    <text evidence="8">The sequence shown here is derived from an EMBL/GenBank/DDBJ whole genome shotgun (WGS) entry which is preliminary data.</text>
</comment>
<dbReference type="Gene3D" id="1.10.287.1260">
    <property type="match status" value="1"/>
</dbReference>
<evidence type="ECO:0000256" key="1">
    <source>
        <dbReference type="ARBA" id="ARBA00004141"/>
    </source>
</evidence>
<dbReference type="Pfam" id="PF00924">
    <property type="entry name" value="MS_channel_2nd"/>
    <property type="match status" value="1"/>
</dbReference>
<evidence type="ECO:0000313" key="8">
    <source>
        <dbReference type="EMBL" id="NML75173.1"/>
    </source>
</evidence>
<dbReference type="InterPro" id="IPR006685">
    <property type="entry name" value="MscS_channel_2nd"/>
</dbReference>
<evidence type="ECO:0000313" key="9">
    <source>
        <dbReference type="Proteomes" id="UP000541470"/>
    </source>
</evidence>
<keyword evidence="6" id="KW-1003">Cell membrane</keyword>
<keyword evidence="3 6" id="KW-0812">Transmembrane</keyword>
<proteinExistence type="inferred from homology"/>
<dbReference type="AlphaFoldDB" id="A0A7Y0AX95"/>
<gene>
    <name evidence="8" type="ORF">HHL25_13655</name>
</gene>
<evidence type="ECO:0000256" key="4">
    <source>
        <dbReference type="ARBA" id="ARBA00022989"/>
    </source>
</evidence>
<dbReference type="PANTHER" id="PTHR30221:SF1">
    <property type="entry name" value="SMALL-CONDUCTANCE MECHANOSENSITIVE CHANNEL"/>
    <property type="match status" value="1"/>
</dbReference>
<sequence length="508" mass="54800">MSYVFSALLVALTALTWLLFVTLAPEADDWSLLLRELAYFLTAISVARIVEVLVNSFVDDADGNSRTTDLVKVMSSIVIYVAAVLVWLHYGLAFDITSLLATSAIVSLVIGFALQNTLGNLFSGLSLELERPLRAGDFIRKGAIEGEVEALKWRSIFLRTADGGTVVLPNSALATDAVEVVRRGAPFRSQAIFHVPAEIPPMIVLETVREVLANGVSGVADDPPGSAVVLGTEAQTGVIRYCARFYSLRPIELSRQTSAVLTGIWYALDRKGIPMTAAPEGLGVPTGAAPRWRWRAGSVVPAEFEKQGALLRFGPGEVLPADLAGIVADGMLREEVLADEFDLSAAVGALLEADHGVERPLRLDPVLVREISRQAAVFLGPIAFTLAQHFAGLTDDPFFVYQALATRIPEDADKARFLALAPARPVRRLGPGAPVGWAGLLGLEPMAARRRSVPVHADIMAFDRDGLVKLMASPEGEHLVDRLVRLPQLHDQSREAIRDLLITSARDA</sequence>
<evidence type="ECO:0000256" key="3">
    <source>
        <dbReference type="ARBA" id="ARBA00022692"/>
    </source>
</evidence>
<feature type="transmembrane region" description="Helical" evidence="6">
    <location>
        <begin position="37"/>
        <end position="58"/>
    </location>
</feature>
<dbReference type="InterPro" id="IPR011014">
    <property type="entry name" value="MscS_channel_TM-2"/>
</dbReference>
<dbReference type="GO" id="GO:0008381">
    <property type="term" value="F:mechanosensitive monoatomic ion channel activity"/>
    <property type="evidence" value="ECO:0007669"/>
    <property type="project" value="InterPro"/>
</dbReference>
<accession>A0A7Y0AX95</accession>
<keyword evidence="4 6" id="KW-1133">Transmembrane helix</keyword>
<evidence type="ECO:0000256" key="5">
    <source>
        <dbReference type="ARBA" id="ARBA00023136"/>
    </source>
</evidence>
<dbReference type="InterPro" id="IPR023408">
    <property type="entry name" value="MscS_beta-dom_sf"/>
</dbReference>
<evidence type="ECO:0000256" key="6">
    <source>
        <dbReference type="RuleBase" id="RU369025"/>
    </source>
</evidence>
<dbReference type="GO" id="GO:0005886">
    <property type="term" value="C:plasma membrane"/>
    <property type="evidence" value="ECO:0007669"/>
    <property type="project" value="UniProtKB-SubCell"/>
</dbReference>
<evidence type="ECO:0000259" key="7">
    <source>
        <dbReference type="Pfam" id="PF00924"/>
    </source>
</evidence>
<comment type="caution">
    <text evidence="6">Lacks conserved residue(s) required for the propagation of feature annotation.</text>
</comment>
<keyword evidence="6" id="KW-0813">Transport</keyword>
<keyword evidence="6" id="KW-0406">Ion transport</keyword>
<dbReference type="SUPFAM" id="SSF50182">
    <property type="entry name" value="Sm-like ribonucleoproteins"/>
    <property type="match status" value="1"/>
</dbReference>
<dbReference type="InterPro" id="IPR010920">
    <property type="entry name" value="LSM_dom_sf"/>
</dbReference>
<keyword evidence="5 6" id="KW-0472">Membrane</keyword>
<comment type="similarity">
    <text evidence="2 6">Belongs to the MscS (TC 1.A.23) family.</text>
</comment>
<comment type="subcellular location">
    <subcellularLocation>
        <location evidence="6">Cell inner membrane</location>
        <topology evidence="6">Multi-pass membrane protein</topology>
    </subcellularLocation>
    <subcellularLocation>
        <location evidence="1">Membrane</location>
        <topology evidence="1">Multi-pass membrane protein</topology>
    </subcellularLocation>
</comment>